<sequence>MEGTVVEAKLLFFSAHYQIALLEIAYLEVPVDITLDIPFGSSPKYGHEVFALARDRVVPDGSMWGNYVATRMS</sequence>
<organism evidence="1">
    <name type="scientific">Arundo donax</name>
    <name type="common">Giant reed</name>
    <name type="synonym">Donax arundinaceus</name>
    <dbReference type="NCBI Taxonomy" id="35708"/>
    <lineage>
        <taxon>Eukaryota</taxon>
        <taxon>Viridiplantae</taxon>
        <taxon>Streptophyta</taxon>
        <taxon>Embryophyta</taxon>
        <taxon>Tracheophyta</taxon>
        <taxon>Spermatophyta</taxon>
        <taxon>Magnoliopsida</taxon>
        <taxon>Liliopsida</taxon>
        <taxon>Poales</taxon>
        <taxon>Poaceae</taxon>
        <taxon>PACMAD clade</taxon>
        <taxon>Arundinoideae</taxon>
        <taxon>Arundineae</taxon>
        <taxon>Arundo</taxon>
    </lineage>
</organism>
<proteinExistence type="predicted"/>
<name>A0A0A9GEK1_ARUDO</name>
<reference evidence="1" key="1">
    <citation type="submission" date="2014-09" db="EMBL/GenBank/DDBJ databases">
        <authorList>
            <person name="Magalhaes I.L.F."/>
            <person name="Oliveira U."/>
            <person name="Santos F.R."/>
            <person name="Vidigal T.H.D.A."/>
            <person name="Brescovit A.D."/>
            <person name="Santos A.J."/>
        </authorList>
    </citation>
    <scope>NUCLEOTIDE SEQUENCE</scope>
    <source>
        <tissue evidence="1">Shoot tissue taken approximately 20 cm above the soil surface</tissue>
    </source>
</reference>
<reference evidence="1" key="2">
    <citation type="journal article" date="2015" name="Data Brief">
        <title>Shoot transcriptome of the giant reed, Arundo donax.</title>
        <authorList>
            <person name="Barrero R.A."/>
            <person name="Guerrero F.D."/>
            <person name="Moolhuijzen P."/>
            <person name="Goolsby J.A."/>
            <person name="Tidwell J."/>
            <person name="Bellgard S.E."/>
            <person name="Bellgard M.I."/>
        </authorList>
    </citation>
    <scope>NUCLEOTIDE SEQUENCE</scope>
    <source>
        <tissue evidence="1">Shoot tissue taken approximately 20 cm above the soil surface</tissue>
    </source>
</reference>
<dbReference type="EMBL" id="GBRH01176915">
    <property type="protein sequence ID" value="JAE20981.1"/>
    <property type="molecule type" value="Transcribed_RNA"/>
</dbReference>
<evidence type="ECO:0000313" key="1">
    <source>
        <dbReference type="EMBL" id="JAE20981.1"/>
    </source>
</evidence>
<accession>A0A0A9GEK1</accession>
<dbReference type="AlphaFoldDB" id="A0A0A9GEK1"/>
<protein>
    <submittedName>
        <fullName evidence="1">Uncharacterized protein</fullName>
    </submittedName>
</protein>